<dbReference type="EMBL" id="AP018664">
    <property type="protein sequence ID" value="BBD99703.1"/>
    <property type="molecule type" value="Genomic_DNA"/>
</dbReference>
<feature type="signal peptide" evidence="1">
    <location>
        <begin position="1"/>
        <end position="33"/>
    </location>
</feature>
<keyword evidence="1" id="KW-0732">Signal</keyword>
<dbReference type="AlphaFoldDB" id="A0A494W536"/>
<reference evidence="2 3" key="1">
    <citation type="submission" date="2018-05" db="EMBL/GenBank/DDBJ databases">
        <title>Complete Genome Sequence of the Nonylphenol-Degrading Bacterium Sphingobium amiense DSM 16289T.</title>
        <authorList>
            <person name="Ootsuka M."/>
            <person name="Nishizawa T."/>
            <person name="Ohta H."/>
        </authorList>
    </citation>
    <scope>NUCLEOTIDE SEQUENCE [LARGE SCALE GENOMIC DNA]</scope>
    <source>
        <strain evidence="2 3">DSM 16289</strain>
    </source>
</reference>
<accession>A0A494W536</accession>
<keyword evidence="3" id="KW-1185">Reference proteome</keyword>
<proteinExistence type="predicted"/>
<sequence>MNGKMAQNGAMHHPKWQGAITLLVALGVAQASAQQSAAPPGAGAPTGAAITDPAEIQAIAARLAAAISTEIARMPTTSTVEDYEAAMIFILGQGDYPLDAMLGALDIYEAQGNHSPVIMQAIVNARETIKRRFRRGTAALQQGGGLGNVGFGAFGGAIVGVGGGGGSNYTS</sequence>
<name>A0A494W536_9SPHN</name>
<evidence type="ECO:0000313" key="2">
    <source>
        <dbReference type="EMBL" id="BBD99703.1"/>
    </source>
</evidence>
<dbReference type="Proteomes" id="UP000279959">
    <property type="component" value="Chromosome"/>
</dbReference>
<evidence type="ECO:0000256" key="1">
    <source>
        <dbReference type="SAM" id="SignalP"/>
    </source>
</evidence>
<protein>
    <submittedName>
        <fullName evidence="2">Uncharacterized protein</fullName>
    </submittedName>
</protein>
<dbReference type="KEGG" id="sami:SAMIE_1032040"/>
<dbReference type="RefSeq" id="WP_066701071.1">
    <property type="nucleotide sequence ID" value="NZ_AP018664.1"/>
</dbReference>
<evidence type="ECO:0000313" key="3">
    <source>
        <dbReference type="Proteomes" id="UP000279959"/>
    </source>
</evidence>
<gene>
    <name evidence="2" type="ORF">SAMIE_1032040</name>
</gene>
<feature type="chain" id="PRO_5019805872" evidence="1">
    <location>
        <begin position="34"/>
        <end position="171"/>
    </location>
</feature>
<organism evidence="2 3">
    <name type="scientific">Sphingobium amiense</name>
    <dbReference type="NCBI Taxonomy" id="135719"/>
    <lineage>
        <taxon>Bacteria</taxon>
        <taxon>Pseudomonadati</taxon>
        <taxon>Pseudomonadota</taxon>
        <taxon>Alphaproteobacteria</taxon>
        <taxon>Sphingomonadales</taxon>
        <taxon>Sphingomonadaceae</taxon>
        <taxon>Sphingobium</taxon>
    </lineage>
</organism>